<name>A0A8T2LMU6_ASTMX</name>
<gene>
    <name evidence="1" type="ORF">AMEX_G12631</name>
</gene>
<comment type="caution">
    <text evidence="1">The sequence shown here is derived from an EMBL/GenBank/DDBJ whole genome shotgun (WGS) entry which is preliminary data.</text>
</comment>
<sequence length="98" mass="11679">MEAEREKQTEQPLITSLQEFIHSQRLVDWPVNYEEHVQTFPVPFTKTEQIYKHLKERVSFPAHISGSLLKDTEELWARVKDLESRLYLLKCRAPVEEL</sequence>
<dbReference type="EMBL" id="JAICCE010000009">
    <property type="protein sequence ID" value="KAG9273488.1"/>
    <property type="molecule type" value="Genomic_DNA"/>
</dbReference>
<protein>
    <submittedName>
        <fullName evidence="1">Protein FAM227B-like</fullName>
    </submittedName>
</protein>
<proteinExistence type="predicted"/>
<organism evidence="1 2">
    <name type="scientific">Astyanax mexicanus</name>
    <name type="common">Blind cave fish</name>
    <name type="synonym">Astyanax fasciatus mexicanus</name>
    <dbReference type="NCBI Taxonomy" id="7994"/>
    <lineage>
        <taxon>Eukaryota</taxon>
        <taxon>Metazoa</taxon>
        <taxon>Chordata</taxon>
        <taxon>Craniata</taxon>
        <taxon>Vertebrata</taxon>
        <taxon>Euteleostomi</taxon>
        <taxon>Actinopterygii</taxon>
        <taxon>Neopterygii</taxon>
        <taxon>Teleostei</taxon>
        <taxon>Ostariophysi</taxon>
        <taxon>Characiformes</taxon>
        <taxon>Characoidei</taxon>
        <taxon>Acestrorhamphidae</taxon>
        <taxon>Acestrorhamphinae</taxon>
        <taxon>Astyanax</taxon>
    </lineage>
</organism>
<dbReference type="AlphaFoldDB" id="A0A8T2LMU6"/>
<evidence type="ECO:0000313" key="2">
    <source>
        <dbReference type="Proteomes" id="UP000752171"/>
    </source>
</evidence>
<evidence type="ECO:0000313" key="1">
    <source>
        <dbReference type="EMBL" id="KAG9273488.1"/>
    </source>
</evidence>
<reference evidence="1 2" key="1">
    <citation type="submission" date="2021-07" db="EMBL/GenBank/DDBJ databases">
        <authorList>
            <person name="Imarazene B."/>
            <person name="Zahm M."/>
            <person name="Klopp C."/>
            <person name="Cabau C."/>
            <person name="Beille S."/>
            <person name="Jouanno E."/>
            <person name="Castinel A."/>
            <person name="Lluch J."/>
            <person name="Gil L."/>
            <person name="Kuchtly C."/>
            <person name="Lopez Roques C."/>
            <person name="Donnadieu C."/>
            <person name="Parrinello H."/>
            <person name="Journot L."/>
            <person name="Du K."/>
            <person name="Schartl M."/>
            <person name="Retaux S."/>
            <person name="Guiguen Y."/>
        </authorList>
    </citation>
    <scope>NUCLEOTIDE SEQUENCE [LARGE SCALE GENOMIC DNA]</scope>
    <source>
        <strain evidence="1">Pach_M1</strain>
        <tissue evidence="1">Testis</tissue>
    </source>
</reference>
<accession>A0A8T2LMU6</accession>
<dbReference type="Proteomes" id="UP000752171">
    <property type="component" value="Unassembled WGS sequence"/>
</dbReference>